<dbReference type="GO" id="GO:0010181">
    <property type="term" value="F:FMN binding"/>
    <property type="evidence" value="ECO:0007669"/>
    <property type="project" value="InterPro"/>
</dbReference>
<evidence type="ECO:0000256" key="4">
    <source>
        <dbReference type="ARBA" id="ARBA00023002"/>
    </source>
</evidence>
<dbReference type="GO" id="GO:0016491">
    <property type="term" value="F:oxidoreductase activity"/>
    <property type="evidence" value="ECO:0007669"/>
    <property type="project" value="UniProtKB-KW"/>
</dbReference>
<organism evidence="6 7">
    <name type="scientific">Aureobasidium namibiae CBS 147.97</name>
    <dbReference type="NCBI Taxonomy" id="1043004"/>
    <lineage>
        <taxon>Eukaryota</taxon>
        <taxon>Fungi</taxon>
        <taxon>Dikarya</taxon>
        <taxon>Ascomycota</taxon>
        <taxon>Pezizomycotina</taxon>
        <taxon>Dothideomycetes</taxon>
        <taxon>Dothideomycetidae</taxon>
        <taxon>Dothideales</taxon>
        <taxon>Saccotheciaceae</taxon>
        <taxon>Aureobasidium</taxon>
    </lineage>
</organism>
<sequence>MNQLGEVATPLTLPSGLVLSNRLVKAAMAEQLAKNGQASSDLVRVYERWGQGGWGAIMTGNVMVDEKYMGSPQDTAIQNKSSAEIEKWHKIASGIKAQGALALMQINHPGRQSPAGAGSRGFLEKNVAPSAVPINFGESIVVKTIVKLLFGTPAEMSIIQVQTVINQFVDAAKFAQQTGFDGVTIHAAHGYLLSDFLSPKSNTRTDDYGGTPEKRARIIVEIIRAIREVVGATFSVSVKMNSSDQQHDAGSDAVLRQVDVLVAEGVDFLEISGGSYENPRMIGGDEAPAKSERTQKREAFFLDFALAVRERHPTLQLMLTGGFRTRAGMNSALISKGCDMIGVGRPAATVPDFPCSVVGIEAQKEVSDAEAGMQLEKIKEPWFLKHLPFPQLQRALAGGAETMYYGQKIRDMVKA</sequence>
<dbReference type="GeneID" id="25414786"/>
<dbReference type="InterPro" id="IPR051799">
    <property type="entry name" value="NADH_flavin_oxidoreductase"/>
</dbReference>
<feature type="domain" description="NADH:flavin oxidoreductase/NADH oxidase N-terminal" evidence="5">
    <location>
        <begin position="9"/>
        <end position="355"/>
    </location>
</feature>
<evidence type="ECO:0000256" key="2">
    <source>
        <dbReference type="ARBA" id="ARBA00022630"/>
    </source>
</evidence>
<dbReference type="InterPro" id="IPR001155">
    <property type="entry name" value="OxRdtase_FMN_N"/>
</dbReference>
<keyword evidence="3" id="KW-0288">FMN</keyword>
<dbReference type="Proteomes" id="UP000027730">
    <property type="component" value="Unassembled WGS sequence"/>
</dbReference>
<dbReference type="EMBL" id="KL584704">
    <property type="protein sequence ID" value="KEQ76182.1"/>
    <property type="molecule type" value="Genomic_DNA"/>
</dbReference>
<dbReference type="InterPro" id="IPR013785">
    <property type="entry name" value="Aldolase_TIM"/>
</dbReference>
<dbReference type="RefSeq" id="XP_013430415.1">
    <property type="nucleotide sequence ID" value="XM_013574961.1"/>
</dbReference>
<evidence type="ECO:0000313" key="6">
    <source>
        <dbReference type="EMBL" id="KEQ76182.1"/>
    </source>
</evidence>
<proteinExistence type="inferred from homology"/>
<dbReference type="PANTHER" id="PTHR43656">
    <property type="entry name" value="BINDING OXIDOREDUCTASE, PUTATIVE (AFU_ORTHOLOGUE AFUA_2G08260)-RELATED"/>
    <property type="match status" value="1"/>
</dbReference>
<evidence type="ECO:0000313" key="7">
    <source>
        <dbReference type="Proteomes" id="UP000027730"/>
    </source>
</evidence>
<gene>
    <name evidence="6" type="ORF">M436DRAFT_70554</name>
</gene>
<keyword evidence="4" id="KW-0560">Oxidoreductase</keyword>
<dbReference type="Pfam" id="PF00724">
    <property type="entry name" value="Oxidored_FMN"/>
    <property type="match status" value="1"/>
</dbReference>
<dbReference type="STRING" id="1043004.A0A074X2G0"/>
<dbReference type="PANTHER" id="PTHR43656:SF2">
    <property type="entry name" value="BINDING OXIDOREDUCTASE, PUTATIVE (AFU_ORTHOLOGUE AFUA_2G08260)-RELATED"/>
    <property type="match status" value="1"/>
</dbReference>
<name>A0A074X2G0_9PEZI</name>
<evidence type="ECO:0000256" key="1">
    <source>
        <dbReference type="ARBA" id="ARBA00005979"/>
    </source>
</evidence>
<comment type="similarity">
    <text evidence="1">Belongs to the NADH:flavin oxidoreductase/NADH oxidase family.</text>
</comment>
<evidence type="ECO:0000259" key="5">
    <source>
        <dbReference type="Pfam" id="PF00724"/>
    </source>
</evidence>
<dbReference type="OrthoDB" id="1663137at2759"/>
<dbReference type="Gene3D" id="3.20.20.70">
    <property type="entry name" value="Aldolase class I"/>
    <property type="match status" value="1"/>
</dbReference>
<protein>
    <submittedName>
        <fullName evidence="6">FMN-linked oxidoreductase</fullName>
    </submittedName>
</protein>
<dbReference type="HOGENOM" id="CLU_012153_6_2_1"/>
<reference evidence="6 7" key="1">
    <citation type="journal article" date="2014" name="BMC Genomics">
        <title>Genome sequencing of four Aureobasidium pullulans varieties: biotechnological potential, stress tolerance, and description of new species.</title>
        <authorList>
            <person name="Gostin Ar C."/>
            <person name="Ohm R.A."/>
            <person name="Kogej T."/>
            <person name="Sonjak S."/>
            <person name="Turk M."/>
            <person name="Zajc J."/>
            <person name="Zalar P."/>
            <person name="Grube M."/>
            <person name="Sun H."/>
            <person name="Han J."/>
            <person name="Sharma A."/>
            <person name="Chiniquy J."/>
            <person name="Ngan C.Y."/>
            <person name="Lipzen A."/>
            <person name="Barry K."/>
            <person name="Grigoriev I.V."/>
            <person name="Gunde-Cimerman N."/>
        </authorList>
    </citation>
    <scope>NUCLEOTIDE SEQUENCE [LARGE SCALE GENOMIC DNA]</scope>
    <source>
        <strain evidence="6 7">CBS 147.97</strain>
    </source>
</reference>
<evidence type="ECO:0000256" key="3">
    <source>
        <dbReference type="ARBA" id="ARBA00022643"/>
    </source>
</evidence>
<keyword evidence="7" id="KW-1185">Reference proteome</keyword>
<dbReference type="AlphaFoldDB" id="A0A074X2G0"/>
<accession>A0A074X2G0</accession>
<keyword evidence="2" id="KW-0285">Flavoprotein</keyword>
<dbReference type="SUPFAM" id="SSF51395">
    <property type="entry name" value="FMN-linked oxidoreductases"/>
    <property type="match status" value="1"/>
</dbReference>